<evidence type="ECO:0000313" key="3">
    <source>
        <dbReference type="EMBL" id="KAH8042753.1"/>
    </source>
</evidence>
<organism evidence="3 4">
    <name type="scientific">Rhipicephalus microplus</name>
    <name type="common">Cattle tick</name>
    <name type="synonym">Boophilus microplus</name>
    <dbReference type="NCBI Taxonomy" id="6941"/>
    <lineage>
        <taxon>Eukaryota</taxon>
        <taxon>Metazoa</taxon>
        <taxon>Ecdysozoa</taxon>
        <taxon>Arthropoda</taxon>
        <taxon>Chelicerata</taxon>
        <taxon>Arachnida</taxon>
        <taxon>Acari</taxon>
        <taxon>Parasitiformes</taxon>
        <taxon>Ixodida</taxon>
        <taxon>Ixodoidea</taxon>
        <taxon>Ixodidae</taxon>
        <taxon>Rhipicephalinae</taxon>
        <taxon>Rhipicephalus</taxon>
        <taxon>Boophilus</taxon>
    </lineage>
</organism>
<keyword evidence="4" id="KW-1185">Reference proteome</keyword>
<dbReference type="Proteomes" id="UP000821866">
    <property type="component" value="Chromosome 1"/>
</dbReference>
<name>A0A9J6F8Q5_RHIMP</name>
<accession>A0A9J6F8Q5</accession>
<dbReference type="Pfam" id="PF13843">
    <property type="entry name" value="DDE_Tnp_1_7"/>
    <property type="match status" value="1"/>
</dbReference>
<reference evidence="3" key="2">
    <citation type="submission" date="2021-09" db="EMBL/GenBank/DDBJ databases">
        <authorList>
            <person name="Jia N."/>
            <person name="Wang J."/>
            <person name="Shi W."/>
            <person name="Du L."/>
            <person name="Sun Y."/>
            <person name="Zhan W."/>
            <person name="Jiang J."/>
            <person name="Wang Q."/>
            <person name="Zhang B."/>
            <person name="Ji P."/>
            <person name="Sakyi L.B."/>
            <person name="Cui X."/>
            <person name="Yuan T."/>
            <person name="Jiang B."/>
            <person name="Yang W."/>
            <person name="Lam T.T.-Y."/>
            <person name="Chang Q."/>
            <person name="Ding S."/>
            <person name="Wang X."/>
            <person name="Zhu J."/>
            <person name="Ruan X."/>
            <person name="Zhao L."/>
            <person name="Wei J."/>
            <person name="Que T."/>
            <person name="Du C."/>
            <person name="Cheng J."/>
            <person name="Dai P."/>
            <person name="Han X."/>
            <person name="Huang E."/>
            <person name="Gao Y."/>
            <person name="Liu J."/>
            <person name="Shao H."/>
            <person name="Ye R."/>
            <person name="Li L."/>
            <person name="Wei W."/>
            <person name="Wang X."/>
            <person name="Wang C."/>
            <person name="Huo Q."/>
            <person name="Li W."/>
            <person name="Guo W."/>
            <person name="Chen H."/>
            <person name="Chen S."/>
            <person name="Zhou L."/>
            <person name="Zhou L."/>
            <person name="Ni X."/>
            <person name="Tian J."/>
            <person name="Zhou Y."/>
            <person name="Sheng Y."/>
            <person name="Liu T."/>
            <person name="Pan Y."/>
            <person name="Xia L."/>
            <person name="Li J."/>
            <person name="Zhao F."/>
            <person name="Cao W."/>
        </authorList>
    </citation>
    <scope>NUCLEOTIDE SEQUENCE</scope>
    <source>
        <strain evidence="3">Rmic-2018</strain>
        <tissue evidence="3">Larvae</tissue>
    </source>
</reference>
<sequence>MASTEIGVGKIEIVKKWSAAKKEYTDVECPQVIVEYNRHIGGMDKLDFVMSLYSIRAKTKKWPIRVSSHLTSFALAKSRLRYLRDASAEGLKRKETRDMLESDRRCSQSNSFKLAS</sequence>
<dbReference type="PANTHER" id="PTHR47272:SF1">
    <property type="entry name" value="PIGGYBAC TRANSPOSABLE ELEMENT-DERIVED PROTEIN 3-LIKE"/>
    <property type="match status" value="1"/>
</dbReference>
<gene>
    <name evidence="3" type="ORF">HPB51_025735</name>
</gene>
<feature type="domain" description="PiggyBac transposable element-derived protein" evidence="2">
    <location>
        <begin position="18"/>
        <end position="74"/>
    </location>
</feature>
<evidence type="ECO:0000259" key="2">
    <source>
        <dbReference type="Pfam" id="PF13843"/>
    </source>
</evidence>
<evidence type="ECO:0000313" key="4">
    <source>
        <dbReference type="Proteomes" id="UP000821866"/>
    </source>
</evidence>
<feature type="compositionally biased region" description="Polar residues" evidence="1">
    <location>
        <begin position="107"/>
        <end position="116"/>
    </location>
</feature>
<reference evidence="3" key="1">
    <citation type="journal article" date="2020" name="Cell">
        <title>Large-Scale Comparative Analyses of Tick Genomes Elucidate Their Genetic Diversity and Vector Capacities.</title>
        <authorList>
            <consortium name="Tick Genome and Microbiome Consortium (TIGMIC)"/>
            <person name="Jia N."/>
            <person name="Wang J."/>
            <person name="Shi W."/>
            <person name="Du L."/>
            <person name="Sun Y."/>
            <person name="Zhan W."/>
            <person name="Jiang J.F."/>
            <person name="Wang Q."/>
            <person name="Zhang B."/>
            <person name="Ji P."/>
            <person name="Bell-Sakyi L."/>
            <person name="Cui X.M."/>
            <person name="Yuan T.T."/>
            <person name="Jiang B.G."/>
            <person name="Yang W.F."/>
            <person name="Lam T.T."/>
            <person name="Chang Q.C."/>
            <person name="Ding S.J."/>
            <person name="Wang X.J."/>
            <person name="Zhu J.G."/>
            <person name="Ruan X.D."/>
            <person name="Zhao L."/>
            <person name="Wei J.T."/>
            <person name="Ye R.Z."/>
            <person name="Que T.C."/>
            <person name="Du C.H."/>
            <person name="Zhou Y.H."/>
            <person name="Cheng J.X."/>
            <person name="Dai P.F."/>
            <person name="Guo W.B."/>
            <person name="Han X.H."/>
            <person name="Huang E.J."/>
            <person name="Li L.F."/>
            <person name="Wei W."/>
            <person name="Gao Y.C."/>
            <person name="Liu J.Z."/>
            <person name="Shao H.Z."/>
            <person name="Wang X."/>
            <person name="Wang C.C."/>
            <person name="Yang T.C."/>
            <person name="Huo Q.B."/>
            <person name="Li W."/>
            <person name="Chen H.Y."/>
            <person name="Chen S.E."/>
            <person name="Zhou L.G."/>
            <person name="Ni X.B."/>
            <person name="Tian J.H."/>
            <person name="Sheng Y."/>
            <person name="Liu T."/>
            <person name="Pan Y.S."/>
            <person name="Xia L.Y."/>
            <person name="Li J."/>
            <person name="Zhao F."/>
            <person name="Cao W.C."/>
        </authorList>
    </citation>
    <scope>NUCLEOTIDE SEQUENCE</scope>
    <source>
        <strain evidence="3">Rmic-2018</strain>
    </source>
</reference>
<dbReference type="EMBL" id="JABSTU010000001">
    <property type="protein sequence ID" value="KAH8042753.1"/>
    <property type="molecule type" value="Genomic_DNA"/>
</dbReference>
<dbReference type="PANTHER" id="PTHR47272">
    <property type="entry name" value="DDE_TNP_1_7 DOMAIN-CONTAINING PROTEIN"/>
    <property type="match status" value="1"/>
</dbReference>
<feature type="compositionally biased region" description="Basic and acidic residues" evidence="1">
    <location>
        <begin position="97"/>
        <end position="106"/>
    </location>
</feature>
<dbReference type="AlphaFoldDB" id="A0A9J6F8Q5"/>
<feature type="region of interest" description="Disordered" evidence="1">
    <location>
        <begin position="97"/>
        <end position="116"/>
    </location>
</feature>
<comment type="caution">
    <text evidence="3">The sequence shown here is derived from an EMBL/GenBank/DDBJ whole genome shotgun (WGS) entry which is preliminary data.</text>
</comment>
<evidence type="ECO:0000256" key="1">
    <source>
        <dbReference type="SAM" id="MobiDB-lite"/>
    </source>
</evidence>
<dbReference type="InterPro" id="IPR029526">
    <property type="entry name" value="PGBD"/>
</dbReference>
<proteinExistence type="predicted"/>
<protein>
    <recommendedName>
        <fullName evidence="2">PiggyBac transposable element-derived protein domain-containing protein</fullName>
    </recommendedName>
</protein>